<dbReference type="AlphaFoldDB" id="A0A239C2M0"/>
<gene>
    <name evidence="2" type="ORF">SAMN05216252_103319</name>
</gene>
<keyword evidence="3" id="KW-1185">Reference proteome</keyword>
<feature type="region of interest" description="Disordered" evidence="1">
    <location>
        <begin position="1"/>
        <end position="27"/>
    </location>
</feature>
<feature type="compositionally biased region" description="Basic and acidic residues" evidence="1">
    <location>
        <begin position="10"/>
        <end position="22"/>
    </location>
</feature>
<accession>A0A239C2M0</accession>
<protein>
    <submittedName>
        <fullName evidence="2">Uncharacterized protein</fullName>
    </submittedName>
</protein>
<dbReference type="RefSeq" id="WP_089222991.1">
    <property type="nucleotide sequence ID" value="NZ_FZOF01000003.1"/>
</dbReference>
<reference evidence="2 3" key="1">
    <citation type="submission" date="2017-06" db="EMBL/GenBank/DDBJ databases">
        <authorList>
            <person name="Kim H.J."/>
            <person name="Triplett B.A."/>
        </authorList>
    </citation>
    <scope>NUCLEOTIDE SEQUENCE [LARGE SCALE GENOMIC DNA]</scope>
    <source>
        <strain evidence="2 3">CGMCC 4.1858</strain>
    </source>
</reference>
<organism evidence="2 3">
    <name type="scientific">Actinacidiphila glaucinigra</name>
    <dbReference type="NCBI Taxonomy" id="235986"/>
    <lineage>
        <taxon>Bacteria</taxon>
        <taxon>Bacillati</taxon>
        <taxon>Actinomycetota</taxon>
        <taxon>Actinomycetes</taxon>
        <taxon>Kitasatosporales</taxon>
        <taxon>Streptomycetaceae</taxon>
        <taxon>Actinacidiphila</taxon>
    </lineage>
</organism>
<dbReference type="Proteomes" id="UP000198280">
    <property type="component" value="Unassembled WGS sequence"/>
</dbReference>
<name>A0A239C2M0_9ACTN</name>
<dbReference type="EMBL" id="FZOF01000003">
    <property type="protein sequence ID" value="SNS14142.1"/>
    <property type="molecule type" value="Genomic_DNA"/>
</dbReference>
<evidence type="ECO:0000313" key="3">
    <source>
        <dbReference type="Proteomes" id="UP000198280"/>
    </source>
</evidence>
<evidence type="ECO:0000256" key="1">
    <source>
        <dbReference type="SAM" id="MobiDB-lite"/>
    </source>
</evidence>
<evidence type="ECO:0000313" key="2">
    <source>
        <dbReference type="EMBL" id="SNS14142.1"/>
    </source>
</evidence>
<dbReference type="SUPFAM" id="SSF89372">
    <property type="entry name" value="Fucose-specific lectin"/>
    <property type="match status" value="1"/>
</dbReference>
<proteinExistence type="predicted"/>
<dbReference type="OrthoDB" id="4307815at2"/>
<dbReference type="Gene3D" id="2.120.10.70">
    <property type="entry name" value="Fucose-specific lectin"/>
    <property type="match status" value="1"/>
</dbReference>
<sequence length="371" mass="38405">MRGGAARAAQRRESGRRPDAPDAGKAATGTAAGTWLVLGADGRLTAYAPCQGGLLRWTETAAGGGGWSGPDFFAAPGLTHLSIAQGGDGFVHFLGRRERPRADGRVAVDVVYALQYQSGRPQTEWVPVGNPHKEPERAGLLGVPVGAVDTSGAVHVFVRNAGGGVMLRREGKGGRWEPWSDLQGSQVQDGLAPTAMSSGHVELLASTGTSALRWIQPEAGGVMRRTPDVRSAPVPGSVAALETAPGRLTYYWADAGSGLVAYRAGNWAIPLGGDPAGDAVAVVRTALDGYDCTVLAYRDVEGRVMLAACGTENEAAGVWWSPAAERSVGCPGLALDVYGRVVLATIGADGALYISRQRAEQGLAMGPSARV</sequence>